<evidence type="ECO:0000313" key="8">
    <source>
        <dbReference type="Proteomes" id="UP000223749"/>
    </source>
</evidence>
<sequence>MLIEHNASDAELIRECKKGNLKYQEMLYKRFYAYAMGIGMRYLINKDDALVVVNDAFIKVFNSLHNFKDDLEFRPWFRKILVNTALDSKRKNLKYVYDSEIPEVHQQTMYPSAIEKLSAADILNLMKQLPETHHIVFNLYEIDGYSHKEIGQMLSIPESSSRTYLTRAKQALQKLIQSDLIKI</sequence>
<evidence type="ECO:0000256" key="2">
    <source>
        <dbReference type="ARBA" id="ARBA00023015"/>
    </source>
</evidence>
<dbReference type="PANTHER" id="PTHR43133:SF46">
    <property type="entry name" value="RNA POLYMERASE SIGMA-70 FACTOR ECF SUBFAMILY"/>
    <property type="match status" value="1"/>
</dbReference>
<dbReference type="EMBL" id="CP024091">
    <property type="protein sequence ID" value="ATP55076.1"/>
    <property type="molecule type" value="Genomic_DNA"/>
</dbReference>
<evidence type="ECO:0000256" key="4">
    <source>
        <dbReference type="ARBA" id="ARBA00023163"/>
    </source>
</evidence>
<dbReference type="Proteomes" id="UP000223749">
    <property type="component" value="Chromosome"/>
</dbReference>
<dbReference type="SUPFAM" id="SSF88659">
    <property type="entry name" value="Sigma3 and sigma4 domains of RNA polymerase sigma factors"/>
    <property type="match status" value="1"/>
</dbReference>
<dbReference type="InterPro" id="IPR014284">
    <property type="entry name" value="RNA_pol_sigma-70_dom"/>
</dbReference>
<dbReference type="Gene3D" id="1.10.10.10">
    <property type="entry name" value="Winged helix-like DNA-binding domain superfamily/Winged helix DNA-binding domain"/>
    <property type="match status" value="1"/>
</dbReference>
<evidence type="ECO:0000313" key="7">
    <source>
        <dbReference type="EMBL" id="ATP55076.1"/>
    </source>
</evidence>
<proteinExistence type="inferred from homology"/>
<dbReference type="InterPro" id="IPR013325">
    <property type="entry name" value="RNA_pol_sigma_r2"/>
</dbReference>
<keyword evidence="3" id="KW-0731">Sigma factor</keyword>
<dbReference type="RefSeq" id="WP_099437030.1">
    <property type="nucleotide sequence ID" value="NZ_CP024091.1"/>
</dbReference>
<dbReference type="Gene3D" id="1.10.1740.10">
    <property type="match status" value="1"/>
</dbReference>
<dbReference type="AlphaFoldDB" id="A0A2D1U0G2"/>
<dbReference type="InterPro" id="IPR013249">
    <property type="entry name" value="RNA_pol_sigma70_r4_t2"/>
</dbReference>
<dbReference type="Pfam" id="PF04542">
    <property type="entry name" value="Sigma70_r2"/>
    <property type="match status" value="1"/>
</dbReference>
<dbReference type="InterPro" id="IPR013324">
    <property type="entry name" value="RNA_pol_sigma_r3/r4-like"/>
</dbReference>
<gene>
    <name evidence="7" type="ORF">CPT03_00635</name>
</gene>
<dbReference type="Pfam" id="PF08281">
    <property type="entry name" value="Sigma70_r4_2"/>
    <property type="match status" value="1"/>
</dbReference>
<keyword evidence="2" id="KW-0805">Transcription regulation</keyword>
<keyword evidence="8" id="KW-1185">Reference proteome</keyword>
<name>A0A2D1U0G2_9SPHI</name>
<keyword evidence="4" id="KW-0804">Transcription</keyword>
<dbReference type="GO" id="GO:0016987">
    <property type="term" value="F:sigma factor activity"/>
    <property type="evidence" value="ECO:0007669"/>
    <property type="project" value="UniProtKB-KW"/>
</dbReference>
<dbReference type="InterPro" id="IPR007627">
    <property type="entry name" value="RNA_pol_sigma70_r2"/>
</dbReference>
<dbReference type="NCBIfam" id="TIGR02937">
    <property type="entry name" value="sigma70-ECF"/>
    <property type="match status" value="1"/>
</dbReference>
<dbReference type="GO" id="GO:0006352">
    <property type="term" value="P:DNA-templated transcription initiation"/>
    <property type="evidence" value="ECO:0007669"/>
    <property type="project" value="InterPro"/>
</dbReference>
<dbReference type="InterPro" id="IPR036388">
    <property type="entry name" value="WH-like_DNA-bd_sf"/>
</dbReference>
<dbReference type="CDD" id="cd06171">
    <property type="entry name" value="Sigma70_r4"/>
    <property type="match status" value="1"/>
</dbReference>
<dbReference type="SUPFAM" id="SSF88946">
    <property type="entry name" value="Sigma2 domain of RNA polymerase sigma factors"/>
    <property type="match status" value="1"/>
</dbReference>
<reference evidence="7 8" key="1">
    <citation type="submission" date="2017-10" db="EMBL/GenBank/DDBJ databases">
        <title>Whole genome of Pedobacter ginsengisoli T01R-27 isolated from tomato rhizosphere.</title>
        <authorList>
            <person name="Weon H.-Y."/>
            <person name="Lee S.A."/>
            <person name="Sang M.K."/>
            <person name="Song J."/>
        </authorList>
    </citation>
    <scope>NUCLEOTIDE SEQUENCE [LARGE SCALE GENOMIC DNA]</scope>
    <source>
        <strain evidence="7 8">T01R-27</strain>
    </source>
</reference>
<evidence type="ECO:0000256" key="1">
    <source>
        <dbReference type="ARBA" id="ARBA00010641"/>
    </source>
</evidence>
<comment type="similarity">
    <text evidence="1">Belongs to the sigma-70 factor family. ECF subfamily.</text>
</comment>
<organism evidence="7 8">
    <name type="scientific">Pedobacter ginsengisoli</name>
    <dbReference type="NCBI Taxonomy" id="363852"/>
    <lineage>
        <taxon>Bacteria</taxon>
        <taxon>Pseudomonadati</taxon>
        <taxon>Bacteroidota</taxon>
        <taxon>Sphingobacteriia</taxon>
        <taxon>Sphingobacteriales</taxon>
        <taxon>Sphingobacteriaceae</taxon>
        <taxon>Pedobacter</taxon>
    </lineage>
</organism>
<dbReference type="PANTHER" id="PTHR43133">
    <property type="entry name" value="RNA POLYMERASE ECF-TYPE SIGMA FACTO"/>
    <property type="match status" value="1"/>
</dbReference>
<accession>A0A2D1U0G2</accession>
<dbReference type="InterPro" id="IPR039425">
    <property type="entry name" value="RNA_pol_sigma-70-like"/>
</dbReference>
<feature type="domain" description="RNA polymerase sigma factor 70 region 4 type 2" evidence="6">
    <location>
        <begin position="121"/>
        <end position="172"/>
    </location>
</feature>
<evidence type="ECO:0000259" key="6">
    <source>
        <dbReference type="Pfam" id="PF08281"/>
    </source>
</evidence>
<dbReference type="OrthoDB" id="1491902at2"/>
<dbReference type="KEGG" id="pgs:CPT03_00635"/>
<evidence type="ECO:0000259" key="5">
    <source>
        <dbReference type="Pfam" id="PF04542"/>
    </source>
</evidence>
<protein>
    <submittedName>
        <fullName evidence="7">RNA polymerase subunit sigma-70</fullName>
    </submittedName>
</protein>
<feature type="domain" description="RNA polymerase sigma-70 region 2" evidence="5">
    <location>
        <begin position="27"/>
        <end position="92"/>
    </location>
</feature>
<evidence type="ECO:0000256" key="3">
    <source>
        <dbReference type="ARBA" id="ARBA00023082"/>
    </source>
</evidence>
<dbReference type="GO" id="GO:0003677">
    <property type="term" value="F:DNA binding"/>
    <property type="evidence" value="ECO:0007669"/>
    <property type="project" value="InterPro"/>
</dbReference>